<dbReference type="GO" id="GO:0045004">
    <property type="term" value="P:DNA replication proofreading"/>
    <property type="evidence" value="ECO:0007669"/>
    <property type="project" value="TreeGrafter"/>
</dbReference>
<evidence type="ECO:0000256" key="4">
    <source>
        <dbReference type="ARBA" id="ARBA00022839"/>
    </source>
</evidence>
<gene>
    <name evidence="5 8" type="primary">rnt</name>
    <name evidence="8" type="ORF">IAB19_04145</name>
</gene>
<organism evidence="8 9">
    <name type="scientific">Candidatus Avisuccinivibrio stercorigallinarum</name>
    <dbReference type="NCBI Taxonomy" id="2840704"/>
    <lineage>
        <taxon>Bacteria</taxon>
        <taxon>Pseudomonadati</taxon>
        <taxon>Pseudomonadota</taxon>
        <taxon>Gammaproteobacteria</taxon>
        <taxon>Aeromonadales</taxon>
        <taxon>Succinivibrionaceae</taxon>
        <taxon>Succinivibrionaceae incertae sedis</taxon>
        <taxon>Candidatus Avisuccinivibrio</taxon>
    </lineage>
</organism>
<evidence type="ECO:0000256" key="5">
    <source>
        <dbReference type="HAMAP-Rule" id="MF_00157"/>
    </source>
</evidence>
<feature type="binding site" evidence="5">
    <location>
        <position position="181"/>
    </location>
    <ligand>
        <name>Mg(2+)</name>
        <dbReference type="ChEBI" id="CHEBI:18420"/>
        <label>2</label>
        <note>catalytic</note>
    </ligand>
</feature>
<evidence type="ECO:0000313" key="9">
    <source>
        <dbReference type="Proteomes" id="UP000823631"/>
    </source>
</evidence>
<reference evidence="8" key="2">
    <citation type="journal article" date="2021" name="PeerJ">
        <title>Extensive microbial diversity within the chicken gut microbiome revealed by metagenomics and culture.</title>
        <authorList>
            <person name="Gilroy R."/>
            <person name="Ravi A."/>
            <person name="Getino M."/>
            <person name="Pursley I."/>
            <person name="Horton D.L."/>
            <person name="Alikhan N.F."/>
            <person name="Baker D."/>
            <person name="Gharbi K."/>
            <person name="Hall N."/>
            <person name="Watson M."/>
            <person name="Adriaenssens E.M."/>
            <person name="Foster-Nyarko E."/>
            <person name="Jarju S."/>
            <person name="Secka A."/>
            <person name="Antonio M."/>
            <person name="Oren A."/>
            <person name="Chaudhuri R.R."/>
            <person name="La Ragione R."/>
            <person name="Hildebrand F."/>
            <person name="Pallen M.J."/>
        </authorList>
    </citation>
    <scope>NUCLEOTIDE SEQUENCE</scope>
    <source>
        <strain evidence="8">17213</strain>
    </source>
</reference>
<dbReference type="InterPro" id="IPR036397">
    <property type="entry name" value="RNaseH_sf"/>
</dbReference>
<feature type="site" description="Important for substrate binding and specificity" evidence="5">
    <location>
        <position position="29"/>
    </location>
</feature>
<dbReference type="EC" id="3.1.13.-" evidence="5"/>
<keyword evidence="5" id="KW-0479">Metal-binding</keyword>
<feature type="site" description="Important for substrate binding and specificity" evidence="5">
    <location>
        <position position="124"/>
    </location>
</feature>
<feature type="domain" description="Exonuclease" evidence="7">
    <location>
        <begin position="18"/>
        <end position="203"/>
    </location>
</feature>
<keyword evidence="3 5" id="KW-0378">Hydrolase</keyword>
<keyword evidence="4 5" id="KW-0269">Exonuclease</keyword>
<dbReference type="AlphaFoldDB" id="A0A9D9DBV5"/>
<comment type="caution">
    <text evidence="5">Lacks conserved residue(s) required for the propagation of feature annotation.</text>
</comment>
<dbReference type="Gene3D" id="3.30.420.10">
    <property type="entry name" value="Ribonuclease H-like superfamily/Ribonuclease H"/>
    <property type="match status" value="1"/>
</dbReference>
<dbReference type="GO" id="GO:0008033">
    <property type="term" value="P:tRNA processing"/>
    <property type="evidence" value="ECO:0007669"/>
    <property type="project" value="UniProtKB-KW"/>
</dbReference>
<dbReference type="GO" id="GO:0003676">
    <property type="term" value="F:nucleic acid binding"/>
    <property type="evidence" value="ECO:0007669"/>
    <property type="project" value="InterPro"/>
</dbReference>
<proteinExistence type="inferred from homology"/>
<evidence type="ECO:0000256" key="3">
    <source>
        <dbReference type="ARBA" id="ARBA00022801"/>
    </source>
</evidence>
<comment type="function">
    <text evidence="5">Trims short 3' overhangs of a variety of RNA species, leaving a one or two nucleotide 3' overhang. Responsible for the end-turnover of tRNA: specifically removes the terminal AMP residue from uncharged tRNA (tRNA-C-C-A). Also appears to be involved in tRNA biosynthesis.</text>
</comment>
<dbReference type="GO" id="GO:0016896">
    <property type="term" value="F:RNA exonuclease activity, producing 5'-phosphomonoesters"/>
    <property type="evidence" value="ECO:0007669"/>
    <property type="project" value="UniProtKB-UniRule"/>
</dbReference>
<evidence type="ECO:0000256" key="6">
    <source>
        <dbReference type="SAM" id="MobiDB-lite"/>
    </source>
</evidence>
<dbReference type="HAMAP" id="MF_00157">
    <property type="entry name" value="RNase_T"/>
    <property type="match status" value="1"/>
</dbReference>
<dbReference type="PANTHER" id="PTHR30231">
    <property type="entry name" value="DNA POLYMERASE III SUBUNIT EPSILON"/>
    <property type="match status" value="1"/>
</dbReference>
<keyword evidence="5" id="KW-0460">Magnesium</keyword>
<accession>A0A9D9DBV5</accession>
<evidence type="ECO:0000256" key="2">
    <source>
        <dbReference type="ARBA" id="ARBA00022722"/>
    </source>
</evidence>
<comment type="subunit">
    <text evidence="5">Homodimer.</text>
</comment>
<dbReference type="GO" id="GO:0000287">
    <property type="term" value="F:magnesium ion binding"/>
    <property type="evidence" value="ECO:0007669"/>
    <property type="project" value="UniProtKB-UniRule"/>
</dbReference>
<dbReference type="EMBL" id="JADINH010000089">
    <property type="protein sequence ID" value="MBO8415557.1"/>
    <property type="molecule type" value="Genomic_DNA"/>
</dbReference>
<feature type="binding site" evidence="5">
    <location>
        <position position="186"/>
    </location>
    <ligand>
        <name>Mg(2+)</name>
        <dbReference type="ChEBI" id="CHEBI:18420"/>
        <label>2</label>
        <note>catalytic</note>
    </ligand>
</feature>
<dbReference type="InterPro" id="IPR005987">
    <property type="entry name" value="RNase_T"/>
</dbReference>
<keyword evidence="2 5" id="KW-0540">Nuclease</keyword>
<dbReference type="GO" id="GO:0005829">
    <property type="term" value="C:cytosol"/>
    <property type="evidence" value="ECO:0007669"/>
    <property type="project" value="TreeGrafter"/>
</dbReference>
<comment type="caution">
    <text evidence="8">The sequence shown here is derived from an EMBL/GenBank/DDBJ whole genome shotgun (WGS) entry which is preliminary data.</text>
</comment>
<sequence length="268" mass="30254">MKPKYEPKKLKDRFRGFLPVIVDIETSGFDPQKAAILQVAFMFVTMDEHGMLHPDELLRAEIRPFPGAQIEEANIKYIGLDPFDESRGLEDEFIALPRLFKAVSKRIKKEGCKKAILVGHNGSFDRDFINAAVERMKYKRNPFHPFTVLDTASLSGLVYGQTVLGLACFAAGIDFDDGEAHDAGYDTRMECELFCRLVNRFTLYAGFPPPLPRFAEQRLEEQRHRRTEEQEGETQISDFAEKLQQAVKEAGEQQSGNSAEAACADEGK</sequence>
<reference evidence="8" key="1">
    <citation type="submission" date="2020-10" db="EMBL/GenBank/DDBJ databases">
        <authorList>
            <person name="Gilroy R."/>
        </authorList>
    </citation>
    <scope>NUCLEOTIDE SEQUENCE</scope>
    <source>
        <strain evidence="8">17213</strain>
    </source>
</reference>
<name>A0A9D9DBV5_9GAMM</name>
<feature type="binding site" evidence="5">
    <location>
        <position position="23"/>
    </location>
    <ligand>
        <name>Mg(2+)</name>
        <dbReference type="ChEBI" id="CHEBI:18420"/>
        <label>2</label>
        <note>catalytic</note>
    </ligand>
</feature>
<dbReference type="SMART" id="SM00479">
    <property type="entry name" value="EXOIII"/>
    <property type="match status" value="1"/>
</dbReference>
<comment type="similarity">
    <text evidence="5">Belongs to the RNase T family.</text>
</comment>
<keyword evidence="1 5" id="KW-0819">tRNA processing</keyword>
<feature type="site" description="Important for substrate binding and specificity" evidence="5">
    <location>
        <position position="146"/>
    </location>
</feature>
<dbReference type="SUPFAM" id="SSF53098">
    <property type="entry name" value="Ribonuclease H-like"/>
    <property type="match status" value="1"/>
</dbReference>
<dbReference type="InterPro" id="IPR013520">
    <property type="entry name" value="Ribonucl_H"/>
</dbReference>
<dbReference type="GO" id="GO:0008408">
    <property type="term" value="F:3'-5' exonuclease activity"/>
    <property type="evidence" value="ECO:0007669"/>
    <property type="project" value="TreeGrafter"/>
</dbReference>
<feature type="active site" description="Proton donor/acceptor" evidence="5">
    <location>
        <position position="181"/>
    </location>
</feature>
<protein>
    <recommendedName>
        <fullName evidence="5">Ribonuclease T</fullName>
        <ecNumber evidence="5">3.1.13.-</ecNumber>
    </recommendedName>
    <alternativeName>
        <fullName evidence="5">Exoribonuclease T</fullName>
        <shortName evidence="5">RNase T</shortName>
    </alternativeName>
</protein>
<feature type="binding site" evidence="5">
    <location>
        <position position="25"/>
    </location>
    <ligand>
        <name>Mg(2+)</name>
        <dbReference type="ChEBI" id="CHEBI:18420"/>
        <label>2</label>
        <note>catalytic</note>
    </ligand>
</feature>
<evidence type="ECO:0000313" key="8">
    <source>
        <dbReference type="EMBL" id="MBO8415557.1"/>
    </source>
</evidence>
<dbReference type="PANTHER" id="PTHR30231:SF2">
    <property type="entry name" value="RIBONUCLEASE T"/>
    <property type="match status" value="1"/>
</dbReference>
<evidence type="ECO:0000256" key="1">
    <source>
        <dbReference type="ARBA" id="ARBA00022694"/>
    </source>
</evidence>
<dbReference type="Pfam" id="PF00929">
    <property type="entry name" value="RNase_T"/>
    <property type="match status" value="1"/>
</dbReference>
<dbReference type="InterPro" id="IPR012337">
    <property type="entry name" value="RNaseH-like_sf"/>
</dbReference>
<evidence type="ECO:0000259" key="7">
    <source>
        <dbReference type="SMART" id="SM00479"/>
    </source>
</evidence>
<dbReference type="Proteomes" id="UP000823631">
    <property type="component" value="Unassembled WGS sequence"/>
</dbReference>
<feature type="binding site" evidence="5">
    <location>
        <position position="23"/>
    </location>
    <ligand>
        <name>Mg(2+)</name>
        <dbReference type="ChEBI" id="CHEBI:18420"/>
        <label>1</label>
        <note>catalytic</note>
    </ligand>
</feature>
<feature type="region of interest" description="Disordered" evidence="6">
    <location>
        <begin position="245"/>
        <end position="268"/>
    </location>
</feature>
<comment type="cofactor">
    <cofactor evidence="5">
        <name>Mg(2+)</name>
        <dbReference type="ChEBI" id="CHEBI:18420"/>
    </cofactor>
    <text evidence="5">Binds two Mg(2+) per subunit. The active form of the enzyme binds two Mg(2+) ions in its active site. The first Mg(2+) forms only one salt bridge with the protein.</text>
</comment>